<evidence type="ECO:0000256" key="3">
    <source>
        <dbReference type="ARBA" id="ARBA00022723"/>
    </source>
</evidence>
<evidence type="ECO:0000313" key="14">
    <source>
        <dbReference type="Proteomes" id="UP000002899"/>
    </source>
</evidence>
<dbReference type="AlphaFoldDB" id="I7IQM5"/>
<dbReference type="InterPro" id="IPR012164">
    <property type="entry name" value="Rpa12/Rpb9/Rpc10/TFS"/>
</dbReference>
<dbReference type="RefSeq" id="XP_012648519.1">
    <property type="nucleotide sequence ID" value="XM_012793065.1"/>
</dbReference>
<dbReference type="Gene3D" id="2.20.25.10">
    <property type="match status" value="1"/>
</dbReference>
<feature type="binding site" evidence="9">
    <location>
        <position position="7"/>
    </location>
    <ligand>
        <name>Zn(2+)</name>
        <dbReference type="ChEBI" id="CHEBI:29105"/>
        <label>1</label>
    </ligand>
</feature>
<dbReference type="SMART" id="SM00440">
    <property type="entry name" value="ZnF_C2C2"/>
    <property type="match status" value="1"/>
</dbReference>
<gene>
    <name evidence="13" type="ORF">BMR1_02g03800</name>
</gene>
<reference evidence="13 14" key="3">
    <citation type="journal article" date="2016" name="Sci. Rep.">
        <title>Genome-wide diversity and gene expression profiling of Babesia microti isolates identify polymorphic genes that mediate host-pathogen interactions.</title>
        <authorList>
            <person name="Silva J.C."/>
            <person name="Cornillot E."/>
            <person name="McCracken C."/>
            <person name="Usmani-Brown S."/>
            <person name="Dwivedi A."/>
            <person name="Ifeonu O.O."/>
            <person name="Crabtree J."/>
            <person name="Gotia H.T."/>
            <person name="Virji A.Z."/>
            <person name="Reynes C."/>
            <person name="Colinge J."/>
            <person name="Kumar V."/>
            <person name="Lawres L."/>
            <person name="Pazzi J.E."/>
            <person name="Pablo J.V."/>
            <person name="Hung C."/>
            <person name="Brancato J."/>
            <person name="Kumari P."/>
            <person name="Orvis J."/>
            <person name="Tretina K."/>
            <person name="Chibucos M."/>
            <person name="Ott S."/>
            <person name="Sadzewicz L."/>
            <person name="Sengamalay N."/>
            <person name="Shetty A.C."/>
            <person name="Su Q."/>
            <person name="Tallon L."/>
            <person name="Fraser C.M."/>
            <person name="Frutos R."/>
            <person name="Molina D.M."/>
            <person name="Krause P.J."/>
            <person name="Ben Mamoun C."/>
        </authorList>
    </citation>
    <scope>NUCLEOTIDE SEQUENCE [LARGE SCALE GENOMIC DNA]</scope>
    <source>
        <strain evidence="13 14">RI</strain>
    </source>
</reference>
<reference evidence="13 14" key="1">
    <citation type="journal article" date="2012" name="Nucleic Acids Res.">
        <title>Sequencing of the smallest Apicomplexan genome from the human pathogen Babesia microti.</title>
        <authorList>
            <person name="Cornillot E."/>
            <person name="Hadj-Kaddour K."/>
            <person name="Dassouli A."/>
            <person name="Noel B."/>
            <person name="Ranwez V."/>
            <person name="Vacherie B."/>
            <person name="Augagneur Y."/>
            <person name="Bres V."/>
            <person name="Duclos A."/>
            <person name="Randazzo S."/>
            <person name="Carcy B."/>
            <person name="Debierre-Grockiego F."/>
            <person name="Delbecq S."/>
            <person name="Moubri-Menage K."/>
            <person name="Shams-Eldin H."/>
            <person name="Usmani-Brown S."/>
            <person name="Bringaud F."/>
            <person name="Wincker P."/>
            <person name="Vivares C.P."/>
            <person name="Schwarz R.T."/>
            <person name="Schetters T.P."/>
            <person name="Krause P.J."/>
            <person name="Gorenflot A."/>
            <person name="Berry V."/>
            <person name="Barbe V."/>
            <person name="Ben Mamoun C."/>
        </authorList>
    </citation>
    <scope>NUCLEOTIDE SEQUENCE [LARGE SCALE GENOMIC DNA]</scope>
    <source>
        <strain evidence="13 14">RI</strain>
    </source>
</reference>
<dbReference type="GO" id="GO:0006355">
    <property type="term" value="P:regulation of DNA-templated transcription"/>
    <property type="evidence" value="ECO:0007669"/>
    <property type="project" value="InterPro"/>
</dbReference>
<dbReference type="PIRSF" id="PIRSF005586">
    <property type="entry name" value="RNApol_RpoM"/>
    <property type="match status" value="1"/>
</dbReference>
<comment type="function">
    <text evidence="8">DNA-dependent RNA polymerase catalyzes the transcription of DNA into RNA using the four ribonucleoside triphosphates as substrates.</text>
</comment>
<feature type="domain" description="TFIIS-type" evidence="12">
    <location>
        <begin position="71"/>
        <end position="111"/>
    </location>
</feature>
<keyword evidence="13" id="KW-0808">Transferase</keyword>
<dbReference type="GeneID" id="24424542"/>
<dbReference type="SUPFAM" id="SSF57783">
    <property type="entry name" value="Zinc beta-ribbon"/>
    <property type="match status" value="1"/>
</dbReference>
<dbReference type="Proteomes" id="UP000002899">
    <property type="component" value="Chromosome II"/>
</dbReference>
<evidence type="ECO:0000256" key="9">
    <source>
        <dbReference type="PIRSR" id="PIRSR005586-1"/>
    </source>
</evidence>
<sequence>MLFCPICHSILFLKKSESSAAISSRFECSHCGYFYPITKAIVNTSEFPELKKKLTSESQLSENLENLAAKIMAICPTCNNNEAYFYSIQIRSADEPSTNFYTCTKCKKRWRE</sequence>
<keyword evidence="14" id="KW-1185">Reference proteome</keyword>
<dbReference type="PROSITE" id="PS00466">
    <property type="entry name" value="ZF_TFIIS_1"/>
    <property type="match status" value="1"/>
</dbReference>
<dbReference type="PANTHER" id="PTHR11239">
    <property type="entry name" value="DNA-DIRECTED RNA POLYMERASE"/>
    <property type="match status" value="1"/>
</dbReference>
<keyword evidence="6" id="KW-0805">Transcription regulation</keyword>
<dbReference type="NCBIfam" id="TIGR01384">
    <property type="entry name" value="TFS_arch"/>
    <property type="match status" value="1"/>
</dbReference>
<keyword evidence="4 10" id="KW-0863">Zinc-finger</keyword>
<evidence type="ECO:0000259" key="12">
    <source>
        <dbReference type="PROSITE" id="PS51133"/>
    </source>
</evidence>
<evidence type="ECO:0000256" key="2">
    <source>
        <dbReference type="ARBA" id="ARBA00022478"/>
    </source>
</evidence>
<evidence type="ECO:0000256" key="1">
    <source>
        <dbReference type="ARBA" id="ARBA00004123"/>
    </source>
</evidence>
<feature type="binding site" evidence="9">
    <location>
        <position position="78"/>
    </location>
    <ligand>
        <name>Zn(2+)</name>
        <dbReference type="ChEBI" id="CHEBI:29105"/>
        <label>2</label>
    </ligand>
</feature>
<dbReference type="CDD" id="cd10509">
    <property type="entry name" value="Zn-ribbon_RPC11"/>
    <property type="match status" value="1"/>
</dbReference>
<dbReference type="InterPro" id="IPR001529">
    <property type="entry name" value="Zn_ribbon_RPB9"/>
</dbReference>
<evidence type="ECO:0000256" key="7">
    <source>
        <dbReference type="ARBA" id="ARBA00023242"/>
    </source>
</evidence>
<dbReference type="GO" id="GO:0008270">
    <property type="term" value="F:zinc ion binding"/>
    <property type="evidence" value="ECO:0007669"/>
    <property type="project" value="UniProtKB-KW"/>
</dbReference>
<dbReference type="InterPro" id="IPR006288">
    <property type="entry name" value="TFS"/>
</dbReference>
<keyword evidence="7 8" id="KW-0539">Nucleus</keyword>
<dbReference type="GO" id="GO:0006386">
    <property type="term" value="P:termination of RNA polymerase III transcription"/>
    <property type="evidence" value="ECO:0007669"/>
    <property type="project" value="TreeGrafter"/>
</dbReference>
<feature type="binding site" evidence="9">
    <location>
        <position position="31"/>
    </location>
    <ligand>
        <name>Zn(2+)</name>
        <dbReference type="ChEBI" id="CHEBI:29105"/>
        <label>1</label>
    </ligand>
</feature>
<dbReference type="KEGG" id="bmic:BMR1_02g03800"/>
<keyword evidence="13" id="KW-0548">Nucleotidyltransferase</keyword>
<reference evidence="13 14" key="2">
    <citation type="journal article" date="2013" name="PLoS ONE">
        <title>Whole genome mapping and re-organization of the nuclear and mitochondrial genomes of Babesia microti isolates.</title>
        <authorList>
            <person name="Cornillot E."/>
            <person name="Dassouli A."/>
            <person name="Garg A."/>
            <person name="Pachikara N."/>
            <person name="Randazzo S."/>
            <person name="Depoix D."/>
            <person name="Carcy B."/>
            <person name="Delbecq S."/>
            <person name="Frutos R."/>
            <person name="Silva J.C."/>
            <person name="Sutton R."/>
            <person name="Krause P.J."/>
            <person name="Mamoun C.B."/>
        </authorList>
    </citation>
    <scope>NUCLEOTIDE SEQUENCE [LARGE SCALE GENOMIC DNA]</scope>
    <source>
        <strain evidence="13 14">RI</strain>
    </source>
</reference>
<keyword evidence="8 11" id="KW-0804">Transcription</keyword>
<keyword evidence="3 9" id="KW-0479">Metal-binding</keyword>
<feature type="binding site" evidence="9">
    <location>
        <position position="4"/>
    </location>
    <ligand>
        <name>Zn(2+)</name>
        <dbReference type="ChEBI" id="CHEBI:29105"/>
        <label>1</label>
    </ligand>
</feature>
<dbReference type="PANTHER" id="PTHR11239:SF12">
    <property type="entry name" value="DNA-DIRECTED RNA POLYMERASE III SUBUNIT RPC10"/>
    <property type="match status" value="1"/>
</dbReference>
<feature type="binding site" evidence="9">
    <location>
        <position position="106"/>
    </location>
    <ligand>
        <name>Zn(2+)</name>
        <dbReference type="ChEBI" id="CHEBI:29105"/>
        <label>2</label>
    </ligand>
</feature>
<dbReference type="InterPro" id="IPR034014">
    <property type="entry name" value="Zn_ribbon_RPC11_C"/>
</dbReference>
<dbReference type="VEuPathDB" id="PiroplasmaDB:BMR1_02g03800"/>
<dbReference type="GO" id="GO:0003899">
    <property type="term" value="F:DNA-directed RNA polymerase activity"/>
    <property type="evidence" value="ECO:0007669"/>
    <property type="project" value="InterPro"/>
</dbReference>
<evidence type="ECO:0000256" key="8">
    <source>
        <dbReference type="PIRNR" id="PIRNR005586"/>
    </source>
</evidence>
<comment type="subcellular location">
    <subcellularLocation>
        <location evidence="1 8">Nucleus</location>
    </subcellularLocation>
</comment>
<keyword evidence="2 8" id="KW-0240">DNA-directed RNA polymerase</keyword>
<dbReference type="OrthoDB" id="282152at2759"/>
<name>I7IQM5_BABMR</name>
<evidence type="ECO:0000256" key="10">
    <source>
        <dbReference type="PIRSR" id="PIRSR005586-2"/>
    </source>
</evidence>
<feature type="binding site" evidence="9">
    <location>
        <position position="103"/>
    </location>
    <ligand>
        <name>Zn(2+)</name>
        <dbReference type="ChEBI" id="CHEBI:29105"/>
        <label>2</label>
    </ligand>
</feature>
<dbReference type="OMA" id="MEFCDEC"/>
<organism evidence="13 14">
    <name type="scientific">Babesia microti (strain RI)</name>
    <dbReference type="NCBI Taxonomy" id="1133968"/>
    <lineage>
        <taxon>Eukaryota</taxon>
        <taxon>Sar</taxon>
        <taxon>Alveolata</taxon>
        <taxon>Apicomplexa</taxon>
        <taxon>Aconoidasida</taxon>
        <taxon>Piroplasmida</taxon>
        <taxon>Babesiidae</taxon>
        <taxon>Babesia</taxon>
    </lineage>
</organism>
<dbReference type="Pfam" id="PF01096">
    <property type="entry name" value="Zn_ribbon_TFIIS"/>
    <property type="match status" value="1"/>
</dbReference>
<dbReference type="GO" id="GO:0005666">
    <property type="term" value="C:RNA polymerase III complex"/>
    <property type="evidence" value="ECO:0007669"/>
    <property type="project" value="TreeGrafter"/>
</dbReference>
<keyword evidence="5 9" id="KW-0862">Zinc</keyword>
<dbReference type="Pfam" id="PF02150">
    <property type="entry name" value="Zn_ribbon_RPB9"/>
    <property type="match status" value="1"/>
</dbReference>
<accession>I7IQM5</accession>
<protein>
    <recommendedName>
        <fullName evidence="8">DNA-directed RNA polymerase subunit</fullName>
    </recommendedName>
</protein>
<dbReference type="InterPro" id="IPR001222">
    <property type="entry name" value="Znf_TFIIS"/>
</dbReference>
<evidence type="ECO:0000313" key="13">
    <source>
        <dbReference type="EMBL" id="CCF73910.1"/>
    </source>
</evidence>
<evidence type="ECO:0000256" key="4">
    <source>
        <dbReference type="ARBA" id="ARBA00022771"/>
    </source>
</evidence>
<dbReference type="PROSITE" id="PS51133">
    <property type="entry name" value="ZF_TFIIS_2"/>
    <property type="match status" value="1"/>
</dbReference>
<evidence type="ECO:0000256" key="11">
    <source>
        <dbReference type="RuleBase" id="RU003474"/>
    </source>
</evidence>
<dbReference type="SMART" id="SM00661">
    <property type="entry name" value="RPOL9"/>
    <property type="match status" value="1"/>
</dbReference>
<comment type="similarity">
    <text evidence="8 11">Belongs to the archaeal rpoM/eukaryotic RPA12/RPB9/RPC11 RNA polymerase family.</text>
</comment>
<proteinExistence type="inferred from homology"/>
<feature type="binding site" evidence="9">
    <location>
        <position position="28"/>
    </location>
    <ligand>
        <name>Zn(2+)</name>
        <dbReference type="ChEBI" id="CHEBI:29105"/>
        <label>1</label>
    </ligand>
</feature>
<evidence type="ECO:0000256" key="6">
    <source>
        <dbReference type="ARBA" id="ARBA00023015"/>
    </source>
</evidence>
<feature type="binding site" evidence="9">
    <location>
        <position position="75"/>
    </location>
    <ligand>
        <name>Zn(2+)</name>
        <dbReference type="ChEBI" id="CHEBI:29105"/>
        <label>2</label>
    </ligand>
</feature>
<dbReference type="EMBL" id="FO082872">
    <property type="protein sequence ID" value="CCF73910.1"/>
    <property type="molecule type" value="Genomic_DNA"/>
</dbReference>
<feature type="zinc finger region" description="C4-type" evidence="10">
    <location>
        <begin position="4"/>
        <end position="31"/>
    </location>
</feature>
<evidence type="ECO:0000256" key="5">
    <source>
        <dbReference type="ARBA" id="ARBA00022833"/>
    </source>
</evidence>
<dbReference type="GO" id="GO:0003676">
    <property type="term" value="F:nucleic acid binding"/>
    <property type="evidence" value="ECO:0007669"/>
    <property type="project" value="InterPro"/>
</dbReference>